<sequence length="92" mass="10477">MNFTQTSKDNILPRNLRVLPSLPLVEVESDWIVINFDAASRSSFQRGSVGYVAIRDKSLALRERMAWASMKPWRKVMFSGVPTSTLFSKDNI</sequence>
<proteinExistence type="predicted"/>
<dbReference type="EMBL" id="EQ974098">
    <property type="protein sequence ID" value="EEF33797.1"/>
    <property type="molecule type" value="Genomic_DNA"/>
</dbReference>
<reference evidence="2" key="1">
    <citation type="journal article" date="2010" name="Nat. Biotechnol.">
        <title>Draft genome sequence of the oilseed species Ricinus communis.</title>
        <authorList>
            <person name="Chan A.P."/>
            <person name="Crabtree J."/>
            <person name="Zhao Q."/>
            <person name="Lorenzi H."/>
            <person name="Orvis J."/>
            <person name="Puiu D."/>
            <person name="Melake-Berhan A."/>
            <person name="Jones K.M."/>
            <person name="Redman J."/>
            <person name="Chen G."/>
            <person name="Cahoon E.B."/>
            <person name="Gedil M."/>
            <person name="Stanke M."/>
            <person name="Haas B.J."/>
            <person name="Wortman J.R."/>
            <person name="Fraser-Liggett C.M."/>
            <person name="Ravel J."/>
            <person name="Rabinowicz P.D."/>
        </authorList>
    </citation>
    <scope>NUCLEOTIDE SEQUENCE [LARGE SCALE GENOMIC DNA]</scope>
    <source>
        <strain evidence="2">cv. Hale</strain>
    </source>
</reference>
<organism evidence="1 2">
    <name type="scientific">Ricinus communis</name>
    <name type="common">Castor bean</name>
    <dbReference type="NCBI Taxonomy" id="3988"/>
    <lineage>
        <taxon>Eukaryota</taxon>
        <taxon>Viridiplantae</taxon>
        <taxon>Streptophyta</taxon>
        <taxon>Embryophyta</taxon>
        <taxon>Tracheophyta</taxon>
        <taxon>Spermatophyta</taxon>
        <taxon>Magnoliopsida</taxon>
        <taxon>eudicotyledons</taxon>
        <taxon>Gunneridae</taxon>
        <taxon>Pentapetalae</taxon>
        <taxon>rosids</taxon>
        <taxon>fabids</taxon>
        <taxon>Malpighiales</taxon>
        <taxon>Euphorbiaceae</taxon>
        <taxon>Acalyphoideae</taxon>
        <taxon>Acalypheae</taxon>
        <taxon>Ricinus</taxon>
    </lineage>
</organism>
<accession>B9SRH0</accession>
<protein>
    <submittedName>
        <fullName evidence="1">Uncharacterized protein</fullName>
    </submittedName>
</protein>
<dbReference type="Proteomes" id="UP000008311">
    <property type="component" value="Unassembled WGS sequence"/>
</dbReference>
<dbReference type="AlphaFoldDB" id="B9SRH0"/>
<name>B9SRH0_RICCO</name>
<keyword evidence="2" id="KW-1185">Reference proteome</keyword>
<evidence type="ECO:0000313" key="2">
    <source>
        <dbReference type="Proteomes" id="UP000008311"/>
    </source>
</evidence>
<dbReference type="InParanoid" id="B9SRH0"/>
<gene>
    <name evidence="1" type="ORF">RCOM_0383020</name>
</gene>
<evidence type="ECO:0000313" key="1">
    <source>
        <dbReference type="EMBL" id="EEF33797.1"/>
    </source>
</evidence>